<dbReference type="GO" id="GO:0005634">
    <property type="term" value="C:nucleus"/>
    <property type="evidence" value="ECO:0007669"/>
    <property type="project" value="UniProtKB-SubCell"/>
</dbReference>
<feature type="region of interest" description="Disordered" evidence="5">
    <location>
        <begin position="296"/>
        <end position="320"/>
    </location>
</feature>
<proteinExistence type="predicted"/>
<keyword evidence="4" id="KW-0539">Nucleus</keyword>
<dbReference type="Proteomes" id="UP000780801">
    <property type="component" value="Unassembled WGS sequence"/>
</dbReference>
<sequence length="320" mass="36161">MSARRNLYAPPTTTTQKWSQLIEHSRVKYVNKLDASGQRLASTLAWRRAQFLSSRIGRGSGDIPAEDALLLLTGHWLEMTDEKHRYGSNLKIYHEHWMKEETSENFFYWLDYGKGRHVELPGRSRENLEAQRVTYLNPHEREQHVVHVENGLLVYKSSGEPVHTLPESVEAGNEVDLSHVLPEISEKDDEATKAEKKKICRKSKYIYVTDTAGTLYVGKKVKGHFHHSSFLGGGVVCSAGGIVVNRGELIKINPKSGHYRPQQHHFDQMLVKLEGMGLSLEGVKISQSIINPRVVTHPGEGNEQQDEITSPVVPEAEEKL</sequence>
<dbReference type="GO" id="GO:0005737">
    <property type="term" value="C:cytoplasm"/>
    <property type="evidence" value="ECO:0007669"/>
    <property type="project" value="UniProtKB-SubCell"/>
</dbReference>
<dbReference type="OrthoDB" id="7344096at2759"/>
<name>A0A9P6FZZ7_9FUNG</name>
<evidence type="ECO:0000256" key="3">
    <source>
        <dbReference type="ARBA" id="ARBA00022490"/>
    </source>
</evidence>
<evidence type="ECO:0000256" key="2">
    <source>
        <dbReference type="ARBA" id="ARBA00004496"/>
    </source>
</evidence>
<gene>
    <name evidence="6" type="ORF">BGW38_005506</name>
</gene>
<dbReference type="PANTHER" id="PTHR31250">
    <property type="entry name" value="IQ DOMAIN-CONTAINING PROTEIN IQM3"/>
    <property type="match status" value="1"/>
</dbReference>
<evidence type="ECO:0000256" key="4">
    <source>
        <dbReference type="ARBA" id="ARBA00023242"/>
    </source>
</evidence>
<evidence type="ECO:0000313" key="6">
    <source>
        <dbReference type="EMBL" id="KAF9584698.1"/>
    </source>
</evidence>
<keyword evidence="3" id="KW-0963">Cytoplasm</keyword>
<evidence type="ECO:0000256" key="1">
    <source>
        <dbReference type="ARBA" id="ARBA00004123"/>
    </source>
</evidence>
<comment type="caution">
    <text evidence="6">The sequence shown here is derived from an EMBL/GenBank/DDBJ whole genome shotgun (WGS) entry which is preliminary data.</text>
</comment>
<accession>A0A9P6FZZ7</accession>
<reference evidence="6" key="1">
    <citation type="journal article" date="2020" name="Fungal Divers.">
        <title>Resolving the Mortierellaceae phylogeny through synthesis of multi-gene phylogenetics and phylogenomics.</title>
        <authorList>
            <person name="Vandepol N."/>
            <person name="Liber J."/>
            <person name="Desiro A."/>
            <person name="Na H."/>
            <person name="Kennedy M."/>
            <person name="Barry K."/>
            <person name="Grigoriev I.V."/>
            <person name="Miller A.N."/>
            <person name="O'Donnell K."/>
            <person name="Stajich J.E."/>
            <person name="Bonito G."/>
        </authorList>
    </citation>
    <scope>NUCLEOTIDE SEQUENCE</scope>
    <source>
        <strain evidence="6">KOD1015</strain>
    </source>
</reference>
<keyword evidence="7" id="KW-1185">Reference proteome</keyword>
<dbReference type="PANTHER" id="PTHR31250:SF27">
    <property type="entry name" value="IQ DOMAIN-CONTAINING PROTEIN IQM5"/>
    <property type="match status" value="1"/>
</dbReference>
<comment type="subcellular location">
    <subcellularLocation>
        <location evidence="2">Cytoplasm</location>
    </subcellularLocation>
    <subcellularLocation>
        <location evidence="1">Nucleus</location>
    </subcellularLocation>
</comment>
<organism evidence="6 7">
    <name type="scientific">Lunasporangiospora selenospora</name>
    <dbReference type="NCBI Taxonomy" id="979761"/>
    <lineage>
        <taxon>Eukaryota</taxon>
        <taxon>Fungi</taxon>
        <taxon>Fungi incertae sedis</taxon>
        <taxon>Mucoromycota</taxon>
        <taxon>Mortierellomycotina</taxon>
        <taxon>Mortierellomycetes</taxon>
        <taxon>Mortierellales</taxon>
        <taxon>Mortierellaceae</taxon>
        <taxon>Lunasporangiospora</taxon>
    </lineage>
</organism>
<evidence type="ECO:0000256" key="5">
    <source>
        <dbReference type="SAM" id="MobiDB-lite"/>
    </source>
</evidence>
<dbReference type="InterPro" id="IPR044159">
    <property type="entry name" value="IQM"/>
</dbReference>
<dbReference type="AlphaFoldDB" id="A0A9P6FZZ7"/>
<protein>
    <submittedName>
        <fullName evidence="6">Uncharacterized protein</fullName>
    </submittedName>
</protein>
<evidence type="ECO:0000313" key="7">
    <source>
        <dbReference type="Proteomes" id="UP000780801"/>
    </source>
</evidence>
<dbReference type="EMBL" id="JAABOA010000349">
    <property type="protein sequence ID" value="KAF9584698.1"/>
    <property type="molecule type" value="Genomic_DNA"/>
</dbReference>